<protein>
    <submittedName>
        <fullName evidence="1">Uncharacterized protein</fullName>
    </submittedName>
</protein>
<dbReference type="SUPFAM" id="SSF52047">
    <property type="entry name" value="RNI-like"/>
    <property type="match status" value="1"/>
</dbReference>
<dbReference type="OMA" id="FQCHELH"/>
<dbReference type="Gene3D" id="3.80.10.10">
    <property type="entry name" value="Ribonuclease Inhibitor"/>
    <property type="match status" value="2"/>
</dbReference>
<dbReference type="PANTHER" id="PTHR13318">
    <property type="entry name" value="PARTNER OF PAIRED, ISOFORM B-RELATED"/>
    <property type="match status" value="1"/>
</dbReference>
<keyword evidence="2" id="KW-1185">Reference proteome</keyword>
<name>E2BHL0_HARSA</name>
<accession>E2BHL0</accession>
<dbReference type="PhylomeDB" id="E2BHL0"/>
<reference evidence="1 2" key="1">
    <citation type="journal article" date="2010" name="Science">
        <title>Genomic comparison of the ants Camponotus floridanus and Harpegnathos saltator.</title>
        <authorList>
            <person name="Bonasio R."/>
            <person name="Zhang G."/>
            <person name="Ye C."/>
            <person name="Mutti N.S."/>
            <person name="Fang X."/>
            <person name="Qin N."/>
            <person name="Donahue G."/>
            <person name="Yang P."/>
            <person name="Li Q."/>
            <person name="Li C."/>
            <person name="Zhang P."/>
            <person name="Huang Z."/>
            <person name="Berger S.L."/>
            <person name="Reinberg D."/>
            <person name="Wang J."/>
            <person name="Liebig J."/>
        </authorList>
    </citation>
    <scope>NUCLEOTIDE SEQUENCE [LARGE SCALE GENOMIC DNA]</scope>
    <source>
        <strain evidence="1 2">R22 G/1</strain>
    </source>
</reference>
<dbReference type="AlphaFoldDB" id="E2BHL0"/>
<organism evidence="2">
    <name type="scientific">Harpegnathos saltator</name>
    <name type="common">Jerdon's jumping ant</name>
    <dbReference type="NCBI Taxonomy" id="610380"/>
    <lineage>
        <taxon>Eukaryota</taxon>
        <taxon>Metazoa</taxon>
        <taxon>Ecdysozoa</taxon>
        <taxon>Arthropoda</taxon>
        <taxon>Hexapoda</taxon>
        <taxon>Insecta</taxon>
        <taxon>Pterygota</taxon>
        <taxon>Neoptera</taxon>
        <taxon>Endopterygota</taxon>
        <taxon>Hymenoptera</taxon>
        <taxon>Apocrita</taxon>
        <taxon>Aculeata</taxon>
        <taxon>Formicoidea</taxon>
        <taxon>Formicidae</taxon>
        <taxon>Ponerinae</taxon>
        <taxon>Ponerini</taxon>
        <taxon>Harpegnathos</taxon>
    </lineage>
</organism>
<evidence type="ECO:0000313" key="1">
    <source>
        <dbReference type="EMBL" id="EFN84819.1"/>
    </source>
</evidence>
<proteinExistence type="predicted"/>
<dbReference type="KEGG" id="hst:105182856"/>
<sequence>MPGHRQPNSLVMLSLGRVCEQLDGTCRRLQSLSQRSTAARALAFARRMIRPYYVNALPTRLRSQVIEETSRMLCLPLPDEPHVVSEPAILFLLSLLLDRDIKRLKVQLCCYYGCSYQTSLLELLASEGTGLESLHLFRYSLLRMDCNLLRSTLSNMKNLTILTLRNIANDAMLRVIGKTCPKLIILDVACSREVTDAGLKQLLLHVEFKDKVLSVSARECTNWSRMKRLLTRWKMSNSKWEKKKKQNVLLEYYESKNPLCDTLRVLNIADTCVTEAGVSLALLNITQLESLAEYKYIGHVVETVDIGQSPWNLTEAISCETTPVQLKFLAQMCPNMRRLSISEPWHYPEALRVFPHLTSLSMHNIPTTKEWLENLYSYLRAHGQHLRELGLWMTEQRNIPLQMDLKEILSSCPNLHTLVNDGAKVVWTEGCDPPLLRYLRKIELGHTVDALTITKVFSLAPGLTALHVHSCFDLTNQHLEKLSEPPVKSNNGEKSNECDSTLSNLTCFYIHQASKVSANTVLNMINSYKRLRQIGNLANWVSDYESVVITIARANLNVDLCSDPHWNWNNCIQ</sequence>
<dbReference type="PANTHER" id="PTHR13318:SF247">
    <property type="entry name" value="GH16156P"/>
    <property type="match status" value="1"/>
</dbReference>
<evidence type="ECO:0000313" key="2">
    <source>
        <dbReference type="Proteomes" id="UP000008237"/>
    </source>
</evidence>
<dbReference type="EMBL" id="GL448301">
    <property type="protein sequence ID" value="EFN84819.1"/>
    <property type="molecule type" value="Genomic_DNA"/>
</dbReference>
<dbReference type="GO" id="GO:0031146">
    <property type="term" value="P:SCF-dependent proteasomal ubiquitin-dependent protein catabolic process"/>
    <property type="evidence" value="ECO:0007669"/>
    <property type="project" value="TreeGrafter"/>
</dbReference>
<dbReference type="Proteomes" id="UP000008237">
    <property type="component" value="Unassembled WGS sequence"/>
</dbReference>
<gene>
    <name evidence="1" type="ORF">EAI_10277</name>
</gene>
<dbReference type="InterPro" id="IPR032675">
    <property type="entry name" value="LRR_dom_sf"/>
</dbReference>
<dbReference type="InParanoid" id="E2BHL0"/>
<dbReference type="GO" id="GO:0019005">
    <property type="term" value="C:SCF ubiquitin ligase complex"/>
    <property type="evidence" value="ECO:0007669"/>
    <property type="project" value="TreeGrafter"/>
</dbReference>
<dbReference type="OrthoDB" id="16120at2759"/>